<protein>
    <submittedName>
        <fullName evidence="3">Homospermidine synthase</fullName>
    </submittedName>
</protein>
<dbReference type="EMBL" id="JAAZQQ010000002">
    <property type="protein sequence ID" value="NKX44154.1"/>
    <property type="molecule type" value="Genomic_DNA"/>
</dbReference>
<dbReference type="Pfam" id="PF16653">
    <property type="entry name" value="Sacchrp_dh_C"/>
    <property type="match status" value="1"/>
</dbReference>
<sequence length="473" mass="52698">MAQSHPVYGRIDGPIVIIGFGSIGKGTWPLIERHFDYDADRLVVIEPDPAQANFLRQHRINHVPVAVTQENYRELLGGLLEPGRGFCVNLSVDTSSLDLMRLCRELGVPYIDTVVEPWAGYYFGTTDNAARTNYALRQAVRDEKARNPGGTTAISCCGANPGMVSWFVKEALLTLARDTGRDVAPPATREGWARLMQGLGVKGIHIAERDTQDRRVPRPRGVFVNTWSVEGFIAEGFQPAELGWGTHEPWFPENGHRHETGCQAGIWLERPGAITRVHTWCPTPGPQFGFLVTHNEAISIADYYTVGQGAAPEYRPTCHYAYHPCDDAVLSLHEMFGSGRVQEKHHILTEDEIVQGIDELGVLLYGHEKNALWYGSRLSNDAARDLAPYQNATGLQVTSAVLAGMVWALENPNAGIVEADEMDHARCLQVQRPYLGPVEAHYTDWTPLQDRWELFPEDIDPDEPWAFRNVLAS</sequence>
<proteinExistence type="predicted"/>
<dbReference type="Proteomes" id="UP000526408">
    <property type="component" value="Unassembled WGS sequence"/>
</dbReference>
<reference evidence="3 4" key="1">
    <citation type="submission" date="2020-04" db="EMBL/GenBank/DDBJ databases">
        <authorList>
            <person name="Yoon J."/>
        </authorList>
    </citation>
    <scope>NUCLEOTIDE SEQUENCE [LARGE SCALE GENOMIC DNA]</scope>
    <source>
        <strain evidence="3 4">KMU-115</strain>
    </source>
</reference>
<dbReference type="Pfam" id="PF03435">
    <property type="entry name" value="Sacchrp_dh_NADP"/>
    <property type="match status" value="1"/>
</dbReference>
<dbReference type="InterPro" id="IPR005097">
    <property type="entry name" value="Sacchrp_dh_NADP-bd"/>
</dbReference>
<keyword evidence="4" id="KW-1185">Reference proteome</keyword>
<feature type="domain" description="Saccharopine dehydrogenase-like C-terminal" evidence="2">
    <location>
        <begin position="158"/>
        <end position="441"/>
    </location>
</feature>
<dbReference type="InterPro" id="IPR032095">
    <property type="entry name" value="Sacchrp_dh-like_C"/>
</dbReference>
<organism evidence="3 4">
    <name type="scientific">Roseicyclus persicicus</name>
    <dbReference type="NCBI Taxonomy" id="2650661"/>
    <lineage>
        <taxon>Bacteria</taxon>
        <taxon>Pseudomonadati</taxon>
        <taxon>Pseudomonadota</taxon>
        <taxon>Alphaproteobacteria</taxon>
        <taxon>Rhodobacterales</taxon>
        <taxon>Roseobacteraceae</taxon>
        <taxon>Roseicyclus</taxon>
    </lineage>
</organism>
<dbReference type="InterPro" id="IPR023181">
    <property type="entry name" value="Homospermid_syn-like_C"/>
</dbReference>
<dbReference type="RefSeq" id="WP_168622544.1">
    <property type="nucleotide sequence ID" value="NZ_JAAZQQ010000002.1"/>
</dbReference>
<evidence type="ECO:0000259" key="1">
    <source>
        <dbReference type="Pfam" id="PF03435"/>
    </source>
</evidence>
<dbReference type="Gene3D" id="3.30.360.30">
    <property type="entry name" value="homospermidine synthase like"/>
    <property type="match status" value="1"/>
</dbReference>
<comment type="caution">
    <text evidence="3">The sequence shown here is derived from an EMBL/GenBank/DDBJ whole genome shotgun (WGS) entry which is preliminary data.</text>
</comment>
<gene>
    <name evidence="3" type="ORF">HCU73_06090</name>
</gene>
<dbReference type="AlphaFoldDB" id="A0A7X6GXD6"/>
<feature type="domain" description="Saccharopine dehydrogenase NADP binding" evidence="1">
    <location>
        <begin position="15"/>
        <end position="154"/>
    </location>
</feature>
<evidence type="ECO:0000313" key="4">
    <source>
        <dbReference type="Proteomes" id="UP000526408"/>
    </source>
</evidence>
<accession>A0A7X6GXD6</accession>
<name>A0A7X6GXD6_9RHOB</name>
<evidence type="ECO:0000259" key="2">
    <source>
        <dbReference type="Pfam" id="PF16653"/>
    </source>
</evidence>
<dbReference type="Gene3D" id="3.40.50.720">
    <property type="entry name" value="NAD(P)-binding Rossmann-like Domain"/>
    <property type="match status" value="1"/>
</dbReference>
<evidence type="ECO:0000313" key="3">
    <source>
        <dbReference type="EMBL" id="NKX44154.1"/>
    </source>
</evidence>